<organism evidence="4 5">
    <name type="scientific">Hydnomerulius pinastri MD-312</name>
    <dbReference type="NCBI Taxonomy" id="994086"/>
    <lineage>
        <taxon>Eukaryota</taxon>
        <taxon>Fungi</taxon>
        <taxon>Dikarya</taxon>
        <taxon>Basidiomycota</taxon>
        <taxon>Agaricomycotina</taxon>
        <taxon>Agaricomycetes</taxon>
        <taxon>Agaricomycetidae</taxon>
        <taxon>Boletales</taxon>
        <taxon>Boletales incertae sedis</taxon>
        <taxon>Leucogyrophana</taxon>
    </lineage>
</organism>
<dbReference type="Proteomes" id="UP000053820">
    <property type="component" value="Unassembled WGS sequence"/>
</dbReference>
<dbReference type="SUPFAM" id="SSF51445">
    <property type="entry name" value="(Trans)glycosidases"/>
    <property type="match status" value="1"/>
</dbReference>
<proteinExistence type="predicted"/>
<dbReference type="PANTHER" id="PTHR36183">
    <property type="entry name" value="BETA-GLUCURONIDASE"/>
    <property type="match status" value="1"/>
</dbReference>
<feature type="domain" description="Beta-glucuronidase C-terminal" evidence="3">
    <location>
        <begin position="464"/>
        <end position="566"/>
    </location>
</feature>
<dbReference type="PANTHER" id="PTHR36183:SF2">
    <property type="entry name" value="BETA-GLUCURONIDASE C-TERMINAL DOMAIN-CONTAINING PROTEIN"/>
    <property type="match status" value="1"/>
</dbReference>
<dbReference type="InterPro" id="IPR013780">
    <property type="entry name" value="Glyco_hydro_b"/>
</dbReference>
<sequence>MGRLLPLLSLLLTVSHVFAVTVYNQVPLADQTNTASSATYTGAAAYDPTVLNPPPVPVGFVTQVSLNLQATSNNVQGLSPPLRGSFLGFSIEFSVINQVSDSFLQVPFLNLMSNIRERAGEVRIRVGGNTQETATLVDSLPGGVMMAKAAVDTNNPTQTPAILYTPEVLYLLGNISALVGVKWFLGIPFNDTTNLRLGIAEVGEAVLSGPGYLLGFQVGNEPDLYAAHGHRPATYSPYDYFGEFGVLVNAISADTSIPVKNNLVAPSVSGTWSPEDVFNTGLVPAYTSSLGFLSVEHYPTDNCYAEYGIGTPVSPQDIFPTYLTHNASLALVAPYLNASAYSASQGKQFVMMETNTASCGGFPGVSDSFGAAMWGVDYALQMGVGGFWGGMMHVGGQDVYYNPFTPPPTNQSSYHQWTIGAVYYSSLFIAEALGPTGSAQLVDLTNAITSNGGPVSTAEYTPVYGVYENGQMARLVAFNYVSDGSGASAVSFSFTVQGGNVGSVQVKYLQAPSVADKYNTTWAGQTFGGTFASDGRPTGSLSIQTIPCDTTSSTCTVPLPAPCIALIFLTPTAFSESNPSTIQTFATTAYTKTVNTATINPSVLATSNGMNGAERGTVASTSNEGGAAGVRVVMGWGAVIGAIAMGALGVWW</sequence>
<protein>
    <submittedName>
        <fullName evidence="4">Glycoside hydrolase family 79 protein</fullName>
    </submittedName>
</protein>
<feature type="transmembrane region" description="Helical" evidence="1">
    <location>
        <begin position="633"/>
        <end position="651"/>
    </location>
</feature>
<gene>
    <name evidence="4" type="ORF">HYDPIDRAFT_93366</name>
</gene>
<dbReference type="EMBL" id="KN839853">
    <property type="protein sequence ID" value="KIJ62902.1"/>
    <property type="molecule type" value="Genomic_DNA"/>
</dbReference>
<evidence type="ECO:0000259" key="3">
    <source>
        <dbReference type="Pfam" id="PF16862"/>
    </source>
</evidence>
<accession>A0A0C9WDZ8</accession>
<dbReference type="Gene3D" id="3.20.20.80">
    <property type="entry name" value="Glycosidases"/>
    <property type="match status" value="1"/>
</dbReference>
<dbReference type="HOGENOM" id="CLU_023945_0_0_1"/>
<evidence type="ECO:0000313" key="5">
    <source>
        <dbReference type="Proteomes" id="UP000053820"/>
    </source>
</evidence>
<name>A0A0C9WDZ8_9AGAM</name>
<keyword evidence="2" id="KW-0732">Signal</keyword>
<dbReference type="InterPro" id="IPR052974">
    <property type="entry name" value="GH79_Enzymes"/>
</dbReference>
<evidence type="ECO:0000256" key="2">
    <source>
        <dbReference type="SAM" id="SignalP"/>
    </source>
</evidence>
<feature type="chain" id="PRO_5002205257" evidence="2">
    <location>
        <begin position="20"/>
        <end position="652"/>
    </location>
</feature>
<dbReference type="Gene3D" id="2.60.40.1180">
    <property type="entry name" value="Golgi alpha-mannosidase II"/>
    <property type="match status" value="1"/>
</dbReference>
<keyword evidence="1" id="KW-1133">Transmembrane helix</keyword>
<dbReference type="Pfam" id="PF16862">
    <property type="entry name" value="Glyco_hydro_79C"/>
    <property type="match status" value="1"/>
</dbReference>
<dbReference type="InterPro" id="IPR017853">
    <property type="entry name" value="GH"/>
</dbReference>
<dbReference type="OrthoDB" id="2796951at2759"/>
<keyword evidence="1" id="KW-0812">Transmembrane</keyword>
<keyword evidence="1" id="KW-0472">Membrane</keyword>
<reference evidence="4 5" key="1">
    <citation type="submission" date="2014-04" db="EMBL/GenBank/DDBJ databases">
        <title>Evolutionary Origins and Diversification of the Mycorrhizal Mutualists.</title>
        <authorList>
            <consortium name="DOE Joint Genome Institute"/>
            <consortium name="Mycorrhizal Genomics Consortium"/>
            <person name="Kohler A."/>
            <person name="Kuo A."/>
            <person name="Nagy L.G."/>
            <person name="Floudas D."/>
            <person name="Copeland A."/>
            <person name="Barry K.W."/>
            <person name="Cichocki N."/>
            <person name="Veneault-Fourrey C."/>
            <person name="LaButti K."/>
            <person name="Lindquist E.A."/>
            <person name="Lipzen A."/>
            <person name="Lundell T."/>
            <person name="Morin E."/>
            <person name="Murat C."/>
            <person name="Riley R."/>
            <person name="Ohm R."/>
            <person name="Sun H."/>
            <person name="Tunlid A."/>
            <person name="Henrissat B."/>
            <person name="Grigoriev I.V."/>
            <person name="Hibbett D.S."/>
            <person name="Martin F."/>
        </authorList>
    </citation>
    <scope>NUCLEOTIDE SEQUENCE [LARGE SCALE GENOMIC DNA]</scope>
    <source>
        <strain evidence="4 5">MD-312</strain>
    </source>
</reference>
<dbReference type="GO" id="GO:0016787">
    <property type="term" value="F:hydrolase activity"/>
    <property type="evidence" value="ECO:0007669"/>
    <property type="project" value="UniProtKB-KW"/>
</dbReference>
<dbReference type="AlphaFoldDB" id="A0A0C9WDZ8"/>
<keyword evidence="4" id="KW-0378">Hydrolase</keyword>
<keyword evidence="5" id="KW-1185">Reference proteome</keyword>
<evidence type="ECO:0000256" key="1">
    <source>
        <dbReference type="SAM" id="Phobius"/>
    </source>
</evidence>
<dbReference type="InterPro" id="IPR031728">
    <property type="entry name" value="GlcAase_C"/>
</dbReference>
<evidence type="ECO:0000313" key="4">
    <source>
        <dbReference type="EMBL" id="KIJ62902.1"/>
    </source>
</evidence>
<feature type="signal peptide" evidence="2">
    <location>
        <begin position="1"/>
        <end position="19"/>
    </location>
</feature>